<dbReference type="Proteomes" id="UP001234178">
    <property type="component" value="Unassembled WGS sequence"/>
</dbReference>
<evidence type="ECO:0008006" key="4">
    <source>
        <dbReference type="Google" id="ProtNLM"/>
    </source>
</evidence>
<feature type="region of interest" description="Disordered" evidence="1">
    <location>
        <begin position="62"/>
        <end position="83"/>
    </location>
</feature>
<evidence type="ECO:0000256" key="1">
    <source>
        <dbReference type="SAM" id="MobiDB-lite"/>
    </source>
</evidence>
<name>A0ABR0ASX6_9CRUS</name>
<comment type="caution">
    <text evidence="2">The sequence shown here is derived from an EMBL/GenBank/DDBJ whole genome shotgun (WGS) entry which is preliminary data.</text>
</comment>
<keyword evidence="3" id="KW-1185">Reference proteome</keyword>
<sequence>MHNNDSLGLPSLSRRLATLLALTTLMRTSELAAILSVSPHKAVVAGRRFVLRVTLKSPLGAKQEEEDVAAEDPRATTANTVGQSISCTGPDRCSQKRFIRKKV</sequence>
<proteinExistence type="predicted"/>
<protein>
    <recommendedName>
        <fullName evidence="4">Secreted protein</fullName>
    </recommendedName>
</protein>
<organism evidence="2 3">
    <name type="scientific">Daphnia magna</name>
    <dbReference type="NCBI Taxonomy" id="35525"/>
    <lineage>
        <taxon>Eukaryota</taxon>
        <taxon>Metazoa</taxon>
        <taxon>Ecdysozoa</taxon>
        <taxon>Arthropoda</taxon>
        <taxon>Crustacea</taxon>
        <taxon>Branchiopoda</taxon>
        <taxon>Diplostraca</taxon>
        <taxon>Cladocera</taxon>
        <taxon>Anomopoda</taxon>
        <taxon>Daphniidae</taxon>
        <taxon>Daphnia</taxon>
    </lineage>
</organism>
<evidence type="ECO:0000313" key="3">
    <source>
        <dbReference type="Proteomes" id="UP001234178"/>
    </source>
</evidence>
<accession>A0ABR0ASX6</accession>
<reference evidence="2 3" key="1">
    <citation type="journal article" date="2023" name="Nucleic Acids Res.">
        <title>The hologenome of Daphnia magna reveals possible DNA methylation and microbiome-mediated evolution of the host genome.</title>
        <authorList>
            <person name="Chaturvedi A."/>
            <person name="Li X."/>
            <person name="Dhandapani V."/>
            <person name="Marshall H."/>
            <person name="Kissane S."/>
            <person name="Cuenca-Cambronero M."/>
            <person name="Asole G."/>
            <person name="Calvet F."/>
            <person name="Ruiz-Romero M."/>
            <person name="Marangio P."/>
            <person name="Guigo R."/>
            <person name="Rago D."/>
            <person name="Mirbahai L."/>
            <person name="Eastwood N."/>
            <person name="Colbourne J.K."/>
            <person name="Zhou J."/>
            <person name="Mallon E."/>
            <person name="Orsini L."/>
        </authorList>
    </citation>
    <scope>NUCLEOTIDE SEQUENCE [LARGE SCALE GENOMIC DNA]</scope>
    <source>
        <strain evidence="2">LRV0_1</strain>
    </source>
</reference>
<evidence type="ECO:0000313" key="2">
    <source>
        <dbReference type="EMBL" id="KAK4028218.1"/>
    </source>
</evidence>
<gene>
    <name evidence="2" type="ORF">OUZ56_017498</name>
</gene>
<dbReference type="EMBL" id="JAOYFB010000038">
    <property type="protein sequence ID" value="KAK4028218.1"/>
    <property type="molecule type" value="Genomic_DNA"/>
</dbReference>